<evidence type="ECO:0000313" key="2">
    <source>
        <dbReference type="EMBL" id="TKJ41428.1"/>
    </source>
</evidence>
<organism evidence="2 3">
    <name type="scientific">candidate division TA06 bacterium B3_TA06</name>
    <dbReference type="NCBI Taxonomy" id="2012487"/>
    <lineage>
        <taxon>Bacteria</taxon>
        <taxon>Bacteria division TA06</taxon>
    </lineage>
</organism>
<reference evidence="2 3" key="1">
    <citation type="submission" date="2017-06" db="EMBL/GenBank/DDBJ databases">
        <title>Novel microbial phyla capable of carbon fixation and sulfur reduction in deep-sea sediments.</title>
        <authorList>
            <person name="Huang J."/>
            <person name="Baker B."/>
            <person name="Wang Y."/>
        </authorList>
    </citation>
    <scope>NUCLEOTIDE SEQUENCE [LARGE SCALE GENOMIC DNA]</scope>
    <source>
        <strain evidence="2">B3_TA06</strain>
    </source>
</reference>
<dbReference type="InterPro" id="IPR052037">
    <property type="entry name" value="LPS_export_LptA"/>
</dbReference>
<keyword evidence="1" id="KW-0732">Signal</keyword>
<dbReference type="GO" id="GO:0030288">
    <property type="term" value="C:outer membrane-bounded periplasmic space"/>
    <property type="evidence" value="ECO:0007669"/>
    <property type="project" value="TreeGrafter"/>
</dbReference>
<dbReference type="GO" id="GO:0009279">
    <property type="term" value="C:cell outer membrane"/>
    <property type="evidence" value="ECO:0007669"/>
    <property type="project" value="TreeGrafter"/>
</dbReference>
<evidence type="ECO:0000313" key="3">
    <source>
        <dbReference type="Proteomes" id="UP000317778"/>
    </source>
</evidence>
<dbReference type="GO" id="GO:0015920">
    <property type="term" value="P:lipopolysaccharide transport"/>
    <property type="evidence" value="ECO:0007669"/>
    <property type="project" value="TreeGrafter"/>
</dbReference>
<dbReference type="EMBL" id="NJBO01000013">
    <property type="protein sequence ID" value="TKJ41428.1"/>
    <property type="molecule type" value="Genomic_DNA"/>
</dbReference>
<gene>
    <name evidence="2" type="ORF">CEE36_08220</name>
</gene>
<name>A0A532V2P1_UNCT6</name>
<proteinExistence type="predicted"/>
<dbReference type="PANTHER" id="PTHR36504">
    <property type="entry name" value="LIPOPOLYSACCHARIDE EXPORT SYSTEM PROTEIN LPTA"/>
    <property type="match status" value="1"/>
</dbReference>
<dbReference type="Proteomes" id="UP000317778">
    <property type="component" value="Unassembled WGS sequence"/>
</dbReference>
<evidence type="ECO:0000256" key="1">
    <source>
        <dbReference type="ARBA" id="ARBA00022729"/>
    </source>
</evidence>
<dbReference type="Gene3D" id="2.60.450.10">
    <property type="entry name" value="Lipopolysaccharide (LPS) transport protein A like domain"/>
    <property type="match status" value="2"/>
</dbReference>
<comment type="caution">
    <text evidence="2">The sequence shown here is derived from an EMBL/GenBank/DDBJ whole genome shotgun (WGS) entry which is preliminary data.</text>
</comment>
<evidence type="ECO:0008006" key="4">
    <source>
        <dbReference type="Google" id="ProtNLM"/>
    </source>
</evidence>
<dbReference type="GO" id="GO:0017089">
    <property type="term" value="F:glycolipid transfer activity"/>
    <property type="evidence" value="ECO:0007669"/>
    <property type="project" value="TreeGrafter"/>
</dbReference>
<dbReference type="AlphaFoldDB" id="A0A532V2P1"/>
<dbReference type="PANTHER" id="PTHR36504:SF1">
    <property type="entry name" value="LIPOPOLYSACCHARIDE EXPORT SYSTEM PROTEIN LPTA"/>
    <property type="match status" value="1"/>
</dbReference>
<accession>A0A532V2P1</accession>
<protein>
    <recommendedName>
        <fullName evidence="4">Organic solvent tolerance-like N-terminal domain-containing protein</fullName>
    </recommendedName>
</protein>
<sequence>MMIVFFLLFSALEFEADKMESLREGSGRTTHLTGNVHLYEEKLDIRGAEAWFKPAEQSLIVYGSLRIKAQDADITADSLWFETENRISHLYRRVVVKRGNTEIRAPEISIYHRSRIAKIPYAAQIRDLKEGILITGDDVFYDLGKDKGSVSRNPILREERDSSDFRITSERMHLDQGAKSASAAEDVRIVTEDATVYCDTLVLFYEKDFGHAFGNTAIESPEGRIEADSADFKLSGRNLEEIFLYPWVITRYRAEGQDSVVVNSPYLTIDLSKKNAEILIFTGGTSGTYFWREEEAAPQQD</sequence>